<evidence type="ECO:0000313" key="2">
    <source>
        <dbReference type="EMBL" id="CAK7922052.1"/>
    </source>
</evidence>
<feature type="compositionally biased region" description="Low complexity" evidence="1">
    <location>
        <begin position="148"/>
        <end position="159"/>
    </location>
</feature>
<sequence>MPLLTAKPQLDDAIAYLQAEIAALCAGERDDKLVELAVAVAAGDPPLPEPQFAPLLALWTPQSSSLTSDLGALVDEFEAARRQEKREEEERREQEGKRHVESALERVRGQRRRPRTRPRRRFEDPDERDAREAVGDGTSVTSCRESNAGAGAVEEAGMGVEEKEEEKEAVKVEGLEKKEQGEERGEVEVNKVNKVEEETKQEEEMTEVGKGEEVEEMKDVEVEEVKVEKEEEKVEDMGKQKEVKGERERGEEMEEKVDEVEKQKEVEDEGKRGKEMEEEEEVKEDDVKGERAKKEEDLNVGAMNDVEIKEGQDDSVEEKVTEKEQVTGEDEVSMEEKKDGLVEKEERRVKEQVVVEERKSKKQEAEAALASLKVLRQNMLLDVLSKIVSVAKSKDVDPAMFTKNGEAEKVEAKHQVDLEKVQVLVTSGVICEWAQFAEQVYLFCQHVVTDAERREQPEARRKGIELLHFARTLTETLRKASIKKEDILLQKIREAEEEAVTRTEKVGDACNEEAEHVEEAEETFAGEIGRRAAEGTAGNNDLNSQALASELFDLRLLSPTRASSRIRKRTSITSDGTGSAVPSPSSQNTRKRTRGASVSAASASEEVSASESHDASASEADPKSHRHHNMSKTHARRTPARRSRPSIPATRISSRQQKRRAVAAAAAAAVNSAGSGQEEGHSGGEALYVAVEREGNDVTEEQNGEEVKIEGDELKQDEEELSTPKKKKAAPRSRSRKKGGRKR</sequence>
<reference evidence="2" key="1">
    <citation type="submission" date="2024-01" db="EMBL/GenBank/DDBJ databases">
        <authorList>
            <person name="Webb A."/>
        </authorList>
    </citation>
    <scope>NUCLEOTIDE SEQUENCE</scope>
    <source>
        <strain evidence="2">Pm1</strain>
    </source>
</reference>
<organism evidence="2 3">
    <name type="scientific">Peronospora matthiolae</name>
    <dbReference type="NCBI Taxonomy" id="2874970"/>
    <lineage>
        <taxon>Eukaryota</taxon>
        <taxon>Sar</taxon>
        <taxon>Stramenopiles</taxon>
        <taxon>Oomycota</taxon>
        <taxon>Peronosporomycetes</taxon>
        <taxon>Peronosporales</taxon>
        <taxon>Peronosporaceae</taxon>
        <taxon>Peronospora</taxon>
    </lineage>
</organism>
<dbReference type="AlphaFoldDB" id="A0AAV1TII0"/>
<feature type="compositionally biased region" description="Basic and acidic residues" evidence="1">
    <location>
        <begin position="81"/>
        <end position="108"/>
    </location>
</feature>
<accession>A0AAV1TII0</accession>
<feature type="compositionally biased region" description="Basic residues" evidence="1">
    <location>
        <begin position="109"/>
        <end position="120"/>
    </location>
</feature>
<feature type="compositionally biased region" description="Low complexity" evidence="1">
    <location>
        <begin position="645"/>
        <end position="655"/>
    </location>
</feature>
<protein>
    <submittedName>
        <fullName evidence="2">Uncharacterized protein</fullName>
    </submittedName>
</protein>
<dbReference type="EMBL" id="CAKLBY020000065">
    <property type="protein sequence ID" value="CAK7922052.1"/>
    <property type="molecule type" value="Genomic_DNA"/>
</dbReference>
<proteinExistence type="predicted"/>
<evidence type="ECO:0000313" key="3">
    <source>
        <dbReference type="Proteomes" id="UP001162060"/>
    </source>
</evidence>
<feature type="compositionally biased region" description="Basic and acidic residues" evidence="1">
    <location>
        <begin position="259"/>
        <end position="275"/>
    </location>
</feature>
<feature type="compositionally biased region" description="Basic and acidic residues" evidence="1">
    <location>
        <begin position="207"/>
        <end position="250"/>
    </location>
</feature>
<feature type="compositionally biased region" description="Low complexity" evidence="1">
    <location>
        <begin position="662"/>
        <end position="676"/>
    </location>
</feature>
<feature type="compositionally biased region" description="Basic residues" evidence="1">
    <location>
        <begin position="724"/>
        <end position="743"/>
    </location>
</feature>
<feature type="compositionally biased region" description="Basic and acidic residues" evidence="1">
    <location>
        <begin position="306"/>
        <end position="326"/>
    </location>
</feature>
<feature type="compositionally biased region" description="Polar residues" evidence="1">
    <location>
        <begin position="575"/>
        <end position="588"/>
    </location>
</feature>
<feature type="compositionally biased region" description="Basic and acidic residues" evidence="1">
    <location>
        <begin position="334"/>
        <end position="343"/>
    </location>
</feature>
<feature type="compositionally biased region" description="Basic residues" evidence="1">
    <location>
        <begin position="624"/>
        <end position="644"/>
    </location>
</feature>
<name>A0AAV1TII0_9STRA</name>
<feature type="region of interest" description="Disordered" evidence="1">
    <location>
        <begin position="563"/>
        <end position="743"/>
    </location>
</feature>
<feature type="compositionally biased region" description="Basic and acidic residues" evidence="1">
    <location>
        <begin position="166"/>
        <end position="198"/>
    </location>
</feature>
<gene>
    <name evidence="2" type="ORF">PM001_LOCUS7434</name>
</gene>
<comment type="caution">
    <text evidence="2">The sequence shown here is derived from an EMBL/GenBank/DDBJ whole genome shotgun (WGS) entry which is preliminary data.</text>
</comment>
<feature type="compositionally biased region" description="Basic and acidic residues" evidence="1">
    <location>
        <begin position="285"/>
        <end position="297"/>
    </location>
</feature>
<feature type="region of interest" description="Disordered" evidence="1">
    <location>
        <begin position="81"/>
        <end position="343"/>
    </location>
</feature>
<feature type="compositionally biased region" description="Low complexity" evidence="1">
    <location>
        <begin position="596"/>
        <end position="610"/>
    </location>
</feature>
<feature type="compositionally biased region" description="Basic and acidic residues" evidence="1">
    <location>
        <begin position="611"/>
        <end position="623"/>
    </location>
</feature>
<dbReference type="Proteomes" id="UP001162060">
    <property type="component" value="Unassembled WGS sequence"/>
</dbReference>
<feature type="compositionally biased region" description="Basic and acidic residues" evidence="1">
    <location>
        <begin position="705"/>
        <end position="714"/>
    </location>
</feature>
<evidence type="ECO:0000256" key="1">
    <source>
        <dbReference type="SAM" id="MobiDB-lite"/>
    </source>
</evidence>